<accession>A0A8X6S5D7</accession>
<evidence type="ECO:0000313" key="1">
    <source>
        <dbReference type="EMBL" id="GFY06046.1"/>
    </source>
</evidence>
<sequence>MIMKFEKTGDLGAEEKRNWLGLKPSKKSLLLWLKKPPVPYILQQVVDQCHAGWRFRGLLHKKICNTFLKWYPYKIHVMQTLKPQDHKTHLELACSFFSCEKSKNYHIWSTSPLNVLHQQPLHSDYLTTCCVFTAEFILGPFFFETLTPQGSKRCFVMSVRYSEFLQQQVIPALQTATAGSDVVQSGRPIFDDFFQHLWPYIIGNNTANVAFKMVKRLWLIRIDQ</sequence>
<dbReference type="Proteomes" id="UP000887159">
    <property type="component" value="Unassembled WGS sequence"/>
</dbReference>
<comment type="caution">
    <text evidence="1">The sequence shown here is derived from an EMBL/GenBank/DDBJ whole genome shotgun (WGS) entry which is preliminary data.</text>
</comment>
<reference evidence="1" key="1">
    <citation type="submission" date="2020-08" db="EMBL/GenBank/DDBJ databases">
        <title>Multicomponent nature underlies the extraordinary mechanical properties of spider dragline silk.</title>
        <authorList>
            <person name="Kono N."/>
            <person name="Nakamura H."/>
            <person name="Mori M."/>
            <person name="Yoshida Y."/>
            <person name="Ohtoshi R."/>
            <person name="Malay A.D."/>
            <person name="Moran D.A.P."/>
            <person name="Tomita M."/>
            <person name="Numata K."/>
            <person name="Arakawa K."/>
        </authorList>
    </citation>
    <scope>NUCLEOTIDE SEQUENCE</scope>
</reference>
<protein>
    <submittedName>
        <fullName evidence="1">Uncharacterized protein</fullName>
    </submittedName>
</protein>
<keyword evidence="2" id="KW-1185">Reference proteome</keyword>
<dbReference type="EMBL" id="BMAU01021256">
    <property type="protein sequence ID" value="GFY06046.1"/>
    <property type="molecule type" value="Genomic_DNA"/>
</dbReference>
<evidence type="ECO:0000313" key="2">
    <source>
        <dbReference type="Proteomes" id="UP000887159"/>
    </source>
</evidence>
<organism evidence="1 2">
    <name type="scientific">Trichonephila clavipes</name>
    <name type="common">Golden silk orbweaver</name>
    <name type="synonym">Nephila clavipes</name>
    <dbReference type="NCBI Taxonomy" id="2585209"/>
    <lineage>
        <taxon>Eukaryota</taxon>
        <taxon>Metazoa</taxon>
        <taxon>Ecdysozoa</taxon>
        <taxon>Arthropoda</taxon>
        <taxon>Chelicerata</taxon>
        <taxon>Arachnida</taxon>
        <taxon>Araneae</taxon>
        <taxon>Araneomorphae</taxon>
        <taxon>Entelegynae</taxon>
        <taxon>Araneoidea</taxon>
        <taxon>Nephilidae</taxon>
        <taxon>Trichonephila</taxon>
    </lineage>
</organism>
<proteinExistence type="predicted"/>
<gene>
    <name evidence="1" type="primary">NCL1_20810</name>
    <name evidence="1" type="ORF">TNCV_3863501</name>
</gene>
<name>A0A8X6S5D7_TRICX</name>
<dbReference type="AlphaFoldDB" id="A0A8X6S5D7"/>